<feature type="compositionally biased region" description="Polar residues" evidence="1">
    <location>
        <begin position="1"/>
        <end position="16"/>
    </location>
</feature>
<evidence type="ECO:0000313" key="4">
    <source>
        <dbReference type="Proteomes" id="UP000193560"/>
    </source>
</evidence>
<dbReference type="SUPFAM" id="SSF53335">
    <property type="entry name" value="S-adenosyl-L-methionine-dependent methyltransferases"/>
    <property type="match status" value="1"/>
</dbReference>
<feature type="domain" description="Methyltransferase" evidence="2">
    <location>
        <begin position="136"/>
        <end position="229"/>
    </location>
</feature>
<comment type="caution">
    <text evidence="3">The sequence shown here is derived from an EMBL/GenBank/DDBJ whole genome shotgun (WGS) entry which is preliminary data.</text>
</comment>
<name>A0A1X2IEH1_9FUNG</name>
<reference evidence="3 4" key="1">
    <citation type="submission" date="2016-07" db="EMBL/GenBank/DDBJ databases">
        <title>Pervasive Adenine N6-methylation of Active Genes in Fungi.</title>
        <authorList>
            <consortium name="DOE Joint Genome Institute"/>
            <person name="Mondo S.J."/>
            <person name="Dannebaum R.O."/>
            <person name="Kuo R.C."/>
            <person name="Labutti K."/>
            <person name="Haridas S."/>
            <person name="Kuo A."/>
            <person name="Salamov A."/>
            <person name="Ahrendt S.R."/>
            <person name="Lipzen A."/>
            <person name="Sullivan W."/>
            <person name="Andreopoulos W.B."/>
            <person name="Clum A."/>
            <person name="Lindquist E."/>
            <person name="Daum C."/>
            <person name="Ramamoorthy G.K."/>
            <person name="Gryganskyi A."/>
            <person name="Culley D."/>
            <person name="Magnuson J.K."/>
            <person name="James T.Y."/>
            <person name="O'Malley M.A."/>
            <person name="Stajich J.E."/>
            <person name="Spatafora J.W."/>
            <person name="Visel A."/>
            <person name="Grigoriev I.V."/>
        </authorList>
    </citation>
    <scope>NUCLEOTIDE SEQUENCE [LARGE SCALE GENOMIC DNA]</scope>
    <source>
        <strain evidence="3 4">NRRL 1336</strain>
    </source>
</reference>
<dbReference type="OrthoDB" id="2013972at2759"/>
<feature type="compositionally biased region" description="Low complexity" evidence="1">
    <location>
        <begin position="60"/>
        <end position="73"/>
    </location>
</feature>
<dbReference type="Pfam" id="PF13649">
    <property type="entry name" value="Methyltransf_25"/>
    <property type="match status" value="1"/>
</dbReference>
<dbReference type="InterPro" id="IPR029063">
    <property type="entry name" value="SAM-dependent_MTases_sf"/>
</dbReference>
<feature type="region of interest" description="Disordered" evidence="1">
    <location>
        <begin position="1"/>
        <end position="73"/>
    </location>
</feature>
<keyword evidence="4" id="KW-1185">Reference proteome</keyword>
<evidence type="ECO:0000256" key="1">
    <source>
        <dbReference type="SAM" id="MobiDB-lite"/>
    </source>
</evidence>
<evidence type="ECO:0000313" key="3">
    <source>
        <dbReference type="EMBL" id="ORZ15091.1"/>
    </source>
</evidence>
<dbReference type="CDD" id="cd02440">
    <property type="entry name" value="AdoMet_MTases"/>
    <property type="match status" value="1"/>
</dbReference>
<dbReference type="PANTHER" id="PTHR43591">
    <property type="entry name" value="METHYLTRANSFERASE"/>
    <property type="match status" value="1"/>
</dbReference>
<dbReference type="STRING" id="90262.A0A1X2IEH1"/>
<organism evidence="3 4">
    <name type="scientific">Absidia repens</name>
    <dbReference type="NCBI Taxonomy" id="90262"/>
    <lineage>
        <taxon>Eukaryota</taxon>
        <taxon>Fungi</taxon>
        <taxon>Fungi incertae sedis</taxon>
        <taxon>Mucoromycota</taxon>
        <taxon>Mucoromycotina</taxon>
        <taxon>Mucoromycetes</taxon>
        <taxon>Mucorales</taxon>
        <taxon>Cunninghamellaceae</taxon>
        <taxon>Absidia</taxon>
    </lineage>
</organism>
<dbReference type="InterPro" id="IPR041698">
    <property type="entry name" value="Methyltransf_25"/>
</dbReference>
<proteinExistence type="predicted"/>
<dbReference type="AlphaFoldDB" id="A0A1X2IEH1"/>
<dbReference type="PANTHER" id="PTHR43591:SF24">
    <property type="entry name" value="2-METHOXY-6-POLYPRENYL-1,4-BENZOQUINOL METHYLASE, MITOCHONDRIAL"/>
    <property type="match status" value="1"/>
</dbReference>
<sequence length="422" mass="47484">MGNQQSQDTVPSSIASHLSHRTRTKLSEQKPGIKHLFLPPIHSRKTTGDEPCLTPTTLYSSHSSMSSSSSSSMKYTASNGRKYMITNHSRCLLPCDEEESDRLIIQHFLLKYAFGANFISPVHSLLQTSMDDRPQVLEIGTGPGTWVLEMATEFSETDFHGIDLAAMYPTTIKPSNAHFQQHDILEGGTLPFEDGTFDFIYMRQTLSAFSQTQLIQIFSEITRVLKPNGYLEIVDVEYQIQRAVPGSVSSLVNHYLQENVSSTQGPDFDLCAQLSTFTHHGGLTDTMQERVTMPLGWGDQLGDLLARNLDLFLKSLHPNLHQQQNDPKRYPTMDENNSNNKHDIGFILTDDVIHDTLEECKHNKSHLTWCTFTARKPASMDWKNEKKTATNYGDSLLSSPPTPPLDPLEWESINSFVTGYVE</sequence>
<evidence type="ECO:0000259" key="2">
    <source>
        <dbReference type="Pfam" id="PF13649"/>
    </source>
</evidence>
<dbReference type="GO" id="GO:0008168">
    <property type="term" value="F:methyltransferase activity"/>
    <property type="evidence" value="ECO:0007669"/>
    <property type="project" value="TreeGrafter"/>
</dbReference>
<protein>
    <recommendedName>
        <fullName evidence="2">Methyltransferase domain-containing protein</fullName>
    </recommendedName>
</protein>
<dbReference type="Proteomes" id="UP000193560">
    <property type="component" value="Unassembled WGS sequence"/>
</dbReference>
<accession>A0A1X2IEH1</accession>
<gene>
    <name evidence="3" type="ORF">BCR42DRAFT_451960</name>
</gene>
<dbReference type="EMBL" id="MCGE01000013">
    <property type="protein sequence ID" value="ORZ15091.1"/>
    <property type="molecule type" value="Genomic_DNA"/>
</dbReference>
<dbReference type="Gene3D" id="3.40.50.150">
    <property type="entry name" value="Vaccinia Virus protein VP39"/>
    <property type="match status" value="1"/>
</dbReference>